<evidence type="ECO:0000313" key="5">
    <source>
        <dbReference type="Proteomes" id="UP001589920"/>
    </source>
</evidence>
<accession>A0ABV6T7Z3</accession>
<evidence type="ECO:0000256" key="2">
    <source>
        <dbReference type="ARBA" id="ARBA00022679"/>
    </source>
</evidence>
<keyword evidence="2" id="KW-0808">Transferase</keyword>
<protein>
    <submittedName>
        <fullName evidence="4">Glycosyltransferase</fullName>
    </submittedName>
</protein>
<evidence type="ECO:0000313" key="4">
    <source>
        <dbReference type="EMBL" id="MFC0813380.1"/>
    </source>
</evidence>
<dbReference type="PANTHER" id="PTHR12526:SF510">
    <property type="entry name" value="D-INOSITOL 3-PHOSPHATE GLYCOSYLTRANSFERASE"/>
    <property type="match status" value="1"/>
</dbReference>
<organism evidence="4 5">
    <name type="scientific">Paracoccus panacisoli</name>
    <dbReference type="NCBI Taxonomy" id="1510163"/>
    <lineage>
        <taxon>Bacteria</taxon>
        <taxon>Pseudomonadati</taxon>
        <taxon>Pseudomonadota</taxon>
        <taxon>Alphaproteobacteria</taxon>
        <taxon>Rhodobacterales</taxon>
        <taxon>Paracoccaceae</taxon>
        <taxon>Paracoccus</taxon>
    </lineage>
</organism>
<feature type="domain" description="Glycosyltransferase subfamily 4-like N-terminal" evidence="3">
    <location>
        <begin position="192"/>
        <end position="351"/>
    </location>
</feature>
<dbReference type="SUPFAM" id="SSF53448">
    <property type="entry name" value="Nucleotide-diphospho-sugar transferases"/>
    <property type="match status" value="1"/>
</dbReference>
<proteinExistence type="predicted"/>
<comment type="caution">
    <text evidence="4">The sequence shown here is derived from an EMBL/GenBank/DDBJ whole genome shotgun (WGS) entry which is preliminary data.</text>
</comment>
<dbReference type="Gene3D" id="3.90.550.10">
    <property type="entry name" value="Spore Coat Polysaccharide Biosynthesis Protein SpsA, Chain A"/>
    <property type="match status" value="1"/>
</dbReference>
<dbReference type="Proteomes" id="UP001589920">
    <property type="component" value="Unassembled WGS sequence"/>
</dbReference>
<dbReference type="Gene3D" id="3.40.50.2000">
    <property type="entry name" value="Glycogen Phosphorylase B"/>
    <property type="match status" value="3"/>
</dbReference>
<dbReference type="InterPro" id="IPR029044">
    <property type="entry name" value="Nucleotide-diphossugar_trans"/>
</dbReference>
<dbReference type="PANTHER" id="PTHR12526">
    <property type="entry name" value="GLYCOSYLTRANSFERASE"/>
    <property type="match status" value="1"/>
</dbReference>
<keyword evidence="5" id="KW-1185">Reference proteome</keyword>
<dbReference type="SUPFAM" id="SSF53756">
    <property type="entry name" value="UDP-Glycosyltransferase/glycogen phosphorylase"/>
    <property type="match status" value="2"/>
</dbReference>
<dbReference type="RefSeq" id="WP_394321412.1">
    <property type="nucleotide sequence ID" value="NZ_JBHMQU010000085.1"/>
</dbReference>
<evidence type="ECO:0000256" key="1">
    <source>
        <dbReference type="ARBA" id="ARBA00022676"/>
    </source>
</evidence>
<dbReference type="EMBL" id="JBHMQU010000085">
    <property type="protein sequence ID" value="MFC0813380.1"/>
    <property type="molecule type" value="Genomic_DNA"/>
</dbReference>
<name>A0ABV6T7Z3_9RHOB</name>
<sequence>MDEITYARAFRRRSLGLYPVVPTGNGFCMFVNRACIDEIGALDADAFPRGYGEENDFCMRAGRAGWTNLIDDRTYVFHDRSKSFGDAKTELMAAGRAVVDARYPEYGKAIRVFATGADLNLARFRARQAIADCASARTGLPAVLFVVATQTGGTPQTNLDLMTALADGLDSWLLRCDSRELTLSRLDGTQLREIRRHRLAEPVDAIRHHSGEYDAVVRDWIREIGPEIVHIRHLGWHSLSLPSIAKEQGAAVVFSFHDFYALCPTVKLLDGDNVFCGGTCTATDNVCRAELWDPDSLPPLKNSWVHVWRRLFDDALRVCDAFVTTSDSARARILTHLPGIDRDRFHVIPHGRSFTEMLQVRRRPEPGQPVKILVPGNISVAKGLGVIQALLAHDVAGMLEFHVLGTIDTTQEISCNRLFDHGKYARGAFAARAAEIDAHLGAIFSIWDETYCHTLTELWSIGIPAMVFDFPTVAGRVRESGAGWVLPHDNIAQLYDAILRLAFDPAEQDRADAGVRAWQAGRGPGSTTQLMAARYLDVYRGATGRGDPTPTVAVLAPGEGPLDRANASTEIRLWERTRNSLDRPVNYVRMNWSSLLANVRDGEIDGAIVQRNAVPTSIVDPLLAAFARRGIRYAFELDDNLLDVPADKDPDGSYRSYAPFMRKLVENAEFVTVSTAPLRDLIAPINPDVSLLPNLLSEPLWRGDLPPRQADGLVRAVYLGTRTHLADFAMIAPALDRIAARNPDFRLAVIGVHDAPLPHWAERIDILDEAKSYAKFVPWLKSLSGSFDFALAPLEDTAFNRHKSALKVLDGAALGLPVLASDIPVYRDLRNKVPALTLVENSSQAWVAALATAVERARSGPADRVAVRKAVLDAFGMSRSLAEFDQEMASLGHPRQGGRRWPGRGCATKEHRSCC</sequence>
<dbReference type="Pfam" id="PF13439">
    <property type="entry name" value="Glyco_transf_4"/>
    <property type="match status" value="1"/>
</dbReference>
<keyword evidence="1" id="KW-0328">Glycosyltransferase</keyword>
<dbReference type="Pfam" id="PF13692">
    <property type="entry name" value="Glyco_trans_1_4"/>
    <property type="match status" value="1"/>
</dbReference>
<evidence type="ECO:0000259" key="3">
    <source>
        <dbReference type="Pfam" id="PF13439"/>
    </source>
</evidence>
<gene>
    <name evidence="4" type="ORF">ACFHYO_14860</name>
</gene>
<dbReference type="InterPro" id="IPR028098">
    <property type="entry name" value="Glyco_trans_4-like_N"/>
</dbReference>
<reference evidence="4 5" key="1">
    <citation type="submission" date="2024-09" db="EMBL/GenBank/DDBJ databases">
        <authorList>
            <person name="Sun Q."/>
            <person name="Mori K."/>
        </authorList>
    </citation>
    <scope>NUCLEOTIDE SEQUENCE [LARGE SCALE GENOMIC DNA]</scope>
    <source>
        <strain evidence="4 5">KCTC 42086</strain>
    </source>
</reference>